<keyword evidence="1" id="KW-0233">DNA recombination</keyword>
<feature type="non-terminal residue" evidence="4">
    <location>
        <position position="1"/>
    </location>
</feature>
<keyword evidence="1" id="KW-0067">ATP-binding</keyword>
<keyword evidence="1" id="KW-0378">Hydrolase</keyword>
<keyword evidence="1" id="KW-0227">DNA damage</keyword>
<keyword evidence="1" id="KW-0547">Nucleotide-binding</keyword>
<accession>A0A0L8GQ32</accession>
<name>A0A0L8GQ32_OCTBM</name>
<dbReference type="EMBL" id="KQ420900">
    <property type="protein sequence ID" value="KOF78934.1"/>
    <property type="molecule type" value="Genomic_DNA"/>
</dbReference>
<dbReference type="GO" id="GO:0016887">
    <property type="term" value="F:ATP hydrolysis activity"/>
    <property type="evidence" value="ECO:0007669"/>
    <property type="project" value="RHEA"/>
</dbReference>
<evidence type="ECO:0000256" key="1">
    <source>
        <dbReference type="RuleBase" id="RU363044"/>
    </source>
</evidence>
<dbReference type="GO" id="GO:0005524">
    <property type="term" value="F:ATP binding"/>
    <property type="evidence" value="ECO:0007669"/>
    <property type="project" value="UniProtKB-KW"/>
</dbReference>
<evidence type="ECO:0000259" key="3">
    <source>
        <dbReference type="Pfam" id="PF21530"/>
    </source>
</evidence>
<evidence type="ECO:0000313" key="4">
    <source>
        <dbReference type="EMBL" id="KOF78934.1"/>
    </source>
</evidence>
<dbReference type="Pfam" id="PF05970">
    <property type="entry name" value="PIF1"/>
    <property type="match status" value="1"/>
</dbReference>
<keyword evidence="1" id="KW-0347">Helicase</keyword>
<evidence type="ECO:0000259" key="2">
    <source>
        <dbReference type="Pfam" id="PF05970"/>
    </source>
</evidence>
<protein>
    <recommendedName>
        <fullName evidence="1">ATP-dependent DNA helicase</fullName>
        <ecNumber evidence="1">5.6.2.3</ecNumber>
    </recommendedName>
</protein>
<organism evidence="4">
    <name type="scientific">Octopus bimaculoides</name>
    <name type="common">California two-spotted octopus</name>
    <dbReference type="NCBI Taxonomy" id="37653"/>
    <lineage>
        <taxon>Eukaryota</taxon>
        <taxon>Metazoa</taxon>
        <taxon>Spiralia</taxon>
        <taxon>Lophotrochozoa</taxon>
        <taxon>Mollusca</taxon>
        <taxon>Cephalopoda</taxon>
        <taxon>Coleoidea</taxon>
        <taxon>Octopodiformes</taxon>
        <taxon>Octopoda</taxon>
        <taxon>Incirrata</taxon>
        <taxon>Octopodidae</taxon>
        <taxon>Octopus</taxon>
    </lineage>
</organism>
<dbReference type="Gene3D" id="3.40.50.300">
    <property type="entry name" value="P-loop containing nucleotide triphosphate hydrolases"/>
    <property type="match status" value="1"/>
</dbReference>
<comment type="similarity">
    <text evidence="1">Belongs to the helicase family.</text>
</comment>
<dbReference type="GO" id="GO:0000723">
    <property type="term" value="P:telomere maintenance"/>
    <property type="evidence" value="ECO:0007669"/>
    <property type="project" value="InterPro"/>
</dbReference>
<reference evidence="4" key="1">
    <citation type="submission" date="2015-07" db="EMBL/GenBank/DDBJ databases">
        <title>MeaNS - Measles Nucleotide Surveillance Program.</title>
        <authorList>
            <person name="Tran T."/>
            <person name="Druce J."/>
        </authorList>
    </citation>
    <scope>NUCLEOTIDE SEQUENCE</scope>
    <source>
        <strain evidence="4">UCB-OBI-ISO-001</strain>
        <tissue evidence="4">Gonad</tissue>
    </source>
</reference>
<keyword evidence="1" id="KW-0234">DNA repair</keyword>
<dbReference type="Pfam" id="PF21530">
    <property type="entry name" value="Pif1_2B_dom"/>
    <property type="match status" value="1"/>
</dbReference>
<comment type="cofactor">
    <cofactor evidence="1">
        <name>Mg(2+)</name>
        <dbReference type="ChEBI" id="CHEBI:18420"/>
    </cofactor>
</comment>
<feature type="domain" description="DNA helicase Pif1-like 2B" evidence="3">
    <location>
        <begin position="118"/>
        <end position="142"/>
    </location>
</feature>
<dbReference type="PANTHER" id="PTHR10492">
    <property type="match status" value="1"/>
</dbReference>
<proteinExistence type="inferred from homology"/>
<feature type="domain" description="DNA helicase Pif1-like DEAD-box helicase" evidence="2">
    <location>
        <begin position="2"/>
        <end position="106"/>
    </location>
</feature>
<dbReference type="GO" id="GO:0043139">
    <property type="term" value="F:5'-3' DNA helicase activity"/>
    <property type="evidence" value="ECO:0007669"/>
    <property type="project" value="UniProtKB-EC"/>
</dbReference>
<dbReference type="InterPro" id="IPR027417">
    <property type="entry name" value="P-loop_NTPase"/>
</dbReference>
<dbReference type="AlphaFoldDB" id="A0A0L8GQ32"/>
<comment type="catalytic activity">
    <reaction evidence="1">
        <text>ATP + H2O = ADP + phosphate + H(+)</text>
        <dbReference type="Rhea" id="RHEA:13065"/>
        <dbReference type="ChEBI" id="CHEBI:15377"/>
        <dbReference type="ChEBI" id="CHEBI:15378"/>
        <dbReference type="ChEBI" id="CHEBI:30616"/>
        <dbReference type="ChEBI" id="CHEBI:43474"/>
        <dbReference type="ChEBI" id="CHEBI:456216"/>
        <dbReference type="EC" id="5.6.2.3"/>
    </reaction>
</comment>
<dbReference type="InterPro" id="IPR049163">
    <property type="entry name" value="Pif1-like_2B_dom"/>
</dbReference>
<dbReference type="InterPro" id="IPR010285">
    <property type="entry name" value="DNA_helicase_pif1-like_DEAD"/>
</dbReference>
<dbReference type="PANTHER" id="PTHR10492:SF57">
    <property type="entry name" value="ATP-DEPENDENT DNA HELICASE"/>
    <property type="match status" value="1"/>
</dbReference>
<dbReference type="GO" id="GO:0006281">
    <property type="term" value="P:DNA repair"/>
    <property type="evidence" value="ECO:0007669"/>
    <property type="project" value="UniProtKB-KW"/>
</dbReference>
<dbReference type="GO" id="GO:0006310">
    <property type="term" value="P:DNA recombination"/>
    <property type="evidence" value="ECO:0007669"/>
    <property type="project" value="UniProtKB-KW"/>
</dbReference>
<gene>
    <name evidence="4" type="ORF">OCBIM_22030118mg</name>
</gene>
<dbReference type="EC" id="5.6.2.3" evidence="1"/>
<sequence>PGGTGKTFVTNLVLAKVRQKRKIALAVASSGFAATLLPGGRTSYAAFKLPIDLTSNGERACNINKSFSLAQILMKCSLIKLDKAAMYHRISESVETVNRMLQDLRKPRLFDARCCSSAPVMLLRKLSQPKLCNGTRLVVKKLMRNIIQTTIISGCGKGQTMEVDSMQLEEYCFSHGQLYVGTSRVGSNNNLFIFAPASKTRNIIYKENFTMLKFAE</sequence>